<organism evidence="1 2">
    <name type="scientific">Danio rerio</name>
    <name type="common">Zebrafish</name>
    <name type="synonym">Brachydanio rerio</name>
    <dbReference type="NCBI Taxonomy" id="7955"/>
    <lineage>
        <taxon>Eukaryota</taxon>
        <taxon>Metazoa</taxon>
        <taxon>Chordata</taxon>
        <taxon>Craniata</taxon>
        <taxon>Vertebrata</taxon>
        <taxon>Euteleostomi</taxon>
        <taxon>Actinopterygii</taxon>
        <taxon>Neopterygii</taxon>
        <taxon>Teleostei</taxon>
        <taxon>Ostariophysi</taxon>
        <taxon>Cypriniformes</taxon>
        <taxon>Danionidae</taxon>
        <taxon>Danioninae</taxon>
        <taxon>Danio</taxon>
    </lineage>
</organism>
<dbReference type="Proteomes" id="UP000000437">
    <property type="component" value="Chromosome 21"/>
</dbReference>
<accession>A0AC58IC82</accession>
<keyword evidence="1" id="KW-1185">Reference proteome</keyword>
<protein>
    <submittedName>
        <fullName evidence="2">Serine protease HTRA2, mitochondrial-like</fullName>
    </submittedName>
</protein>
<evidence type="ECO:0000313" key="2">
    <source>
        <dbReference type="RefSeq" id="XP_073791841.1"/>
    </source>
</evidence>
<reference evidence="2" key="1">
    <citation type="submission" date="2025-08" db="UniProtKB">
        <authorList>
            <consortium name="RefSeq"/>
        </authorList>
    </citation>
    <scope>IDENTIFICATION</scope>
    <source>
        <strain evidence="2">Tuebingen</strain>
        <tissue evidence="2">Fibroblasts and whole tissue</tissue>
    </source>
</reference>
<dbReference type="RefSeq" id="XP_073791841.1">
    <property type="nucleotide sequence ID" value="XM_073935740.1"/>
</dbReference>
<sequence>MVKSGFAHHLLLKKDAVPVHVDCPVSMDLDGEVIGINTMKVTAGISFAIPSDRVRLFLERSADKQKSWFGESGWKRCYIGVMMLTLTPSIIEELRMRDPSFPDVSHGVLIHRVIVGSPANRAGMKPGDVIIEINGVKVNTLEEIYNAVRTKCGGPPGGRPAHAAHDPRVHRVTSSQVFSKIKKWFWVSAVQHSEKVYF</sequence>
<evidence type="ECO:0000313" key="1">
    <source>
        <dbReference type="Proteomes" id="UP000000437"/>
    </source>
</evidence>
<proteinExistence type="predicted"/>
<gene>
    <name evidence="2" type="primary">LOC141379961</name>
</gene>
<name>A0AC58IC82_DANRE</name>